<feature type="transmembrane region" description="Helical" evidence="1">
    <location>
        <begin position="99"/>
        <end position="116"/>
    </location>
</feature>
<dbReference type="Proteomes" id="UP000619545">
    <property type="component" value="Unassembled WGS sequence"/>
</dbReference>
<feature type="transmembrane region" description="Helical" evidence="1">
    <location>
        <begin position="68"/>
        <end position="87"/>
    </location>
</feature>
<dbReference type="AlphaFoldDB" id="A0A832WNP1"/>
<feature type="transmembrane region" description="Helical" evidence="1">
    <location>
        <begin position="204"/>
        <end position="223"/>
    </location>
</feature>
<evidence type="ECO:0000313" key="3">
    <source>
        <dbReference type="Proteomes" id="UP000619545"/>
    </source>
</evidence>
<reference evidence="2" key="1">
    <citation type="journal article" date="2020" name="bioRxiv">
        <title>A rank-normalized archaeal taxonomy based on genome phylogeny resolves widespread incomplete and uneven classifications.</title>
        <authorList>
            <person name="Rinke C."/>
            <person name="Chuvochina M."/>
            <person name="Mussig A.J."/>
            <person name="Chaumeil P.-A."/>
            <person name="Waite D.W."/>
            <person name="Whitman W.B."/>
            <person name="Parks D.H."/>
            <person name="Hugenholtz P."/>
        </authorList>
    </citation>
    <scope>NUCLEOTIDE SEQUENCE</scope>
    <source>
        <strain evidence="2">UBA8853</strain>
    </source>
</reference>
<feature type="transmembrane region" description="Helical" evidence="1">
    <location>
        <begin position="5"/>
        <end position="21"/>
    </location>
</feature>
<evidence type="ECO:0000256" key="1">
    <source>
        <dbReference type="SAM" id="Phobius"/>
    </source>
</evidence>
<feature type="transmembrane region" description="Helical" evidence="1">
    <location>
        <begin position="707"/>
        <end position="728"/>
    </location>
</feature>
<proteinExistence type="predicted"/>
<sequence>MEIRITTILAIVMIIILNFIVEYEAPDLGKHIIYLDLAIQSLKSYLIEKYGLSGSDWDPYSYLGRPPLANYPILPFMVPVVIHKFLVKDIFLATCIGEELLRLAPIIAWIILQILNLNSAEATIALLAYLALYPIAILYEVKYIRIATTMSYSLAAIAVIIWNSKLKDPIKRMFSFVLWTASLYSNFIYSIPPLIVAGILDSPIFFLPIIVTFPVLLFASSVGKLEFDNLPESTTMGFSIFDVYDTILATIVVTSMTFLSLLLLNISHKKKFVIGTIGLIPLFGLAVFLSPKIHYIILSISKILTQLDMYRMPLIACTLIIVITPKIFSKIKLSLTTYSAIFALVSVGIILKVISPTPMIPIVVEYEFSSPAIVSHDYRASNAHLGLFSLACPLSTLSERPTYILGGAFYQGCSEVSSRILSSILFLNSGGRECCEQLAHPGQRHLFDEDIARKVLTLLPLTSVDYGADIKTIRSYSDIVGFTFSQKPTLSLWDIIPMTSVKVIYIGSYTDYSFLWLNLVRSAPTGHFPMIPLIRPYNVERGQSLSAEQIPWSGDILIVDSEALSYPETEKLAKEAKEVIVVYSSRAFDAEPPSKVVRRLRRITHHVHVLGPVHHPLHSPIVKKLVKESCVKLSPIHDALHRVSNDRYVLDSRGHRFVVVPWAWAPFWAVDGREGQTCPIGPYMLVKTDGKHTTLHYVAWERHQSRAYTVSLFLLAVSIAATAILISVRTTEGQAEGRS</sequence>
<dbReference type="GeneID" id="1477015"/>
<keyword evidence="1" id="KW-1133">Transmembrane helix</keyword>
<feature type="transmembrane region" description="Helical" evidence="1">
    <location>
        <begin position="272"/>
        <end position="290"/>
    </location>
</feature>
<keyword evidence="1" id="KW-0812">Transmembrane</keyword>
<protein>
    <submittedName>
        <fullName evidence="2">Uncharacterized protein</fullName>
    </submittedName>
</protein>
<feature type="transmembrane region" description="Helical" evidence="1">
    <location>
        <begin position="310"/>
        <end position="328"/>
    </location>
</feature>
<feature type="transmembrane region" description="Helical" evidence="1">
    <location>
        <begin position="146"/>
        <end position="164"/>
    </location>
</feature>
<accession>A0A832WNP1</accession>
<evidence type="ECO:0000313" key="2">
    <source>
        <dbReference type="EMBL" id="HII69859.1"/>
    </source>
</evidence>
<comment type="caution">
    <text evidence="2">The sequence shown here is derived from an EMBL/GenBank/DDBJ whole genome shotgun (WGS) entry which is preliminary data.</text>
</comment>
<feature type="transmembrane region" description="Helical" evidence="1">
    <location>
        <begin position="122"/>
        <end position="139"/>
    </location>
</feature>
<feature type="transmembrane region" description="Helical" evidence="1">
    <location>
        <begin position="176"/>
        <end position="197"/>
    </location>
</feature>
<feature type="transmembrane region" description="Helical" evidence="1">
    <location>
        <begin position="335"/>
        <end position="354"/>
    </location>
</feature>
<dbReference type="RefSeq" id="WP_011019282.1">
    <property type="nucleotide sequence ID" value="NZ_DUJS01000002.1"/>
</dbReference>
<name>A0A832WNP1_9EURY</name>
<dbReference type="EMBL" id="DUJS01000002">
    <property type="protein sequence ID" value="HII69859.1"/>
    <property type="molecule type" value="Genomic_DNA"/>
</dbReference>
<gene>
    <name evidence="2" type="ORF">HA336_01330</name>
</gene>
<feature type="transmembrane region" description="Helical" evidence="1">
    <location>
        <begin position="243"/>
        <end position="265"/>
    </location>
</feature>
<keyword evidence="1" id="KW-0472">Membrane</keyword>
<organism evidence="2 3">
    <name type="scientific">Methanopyrus kandleri</name>
    <dbReference type="NCBI Taxonomy" id="2320"/>
    <lineage>
        <taxon>Archaea</taxon>
        <taxon>Methanobacteriati</taxon>
        <taxon>Methanobacteriota</taxon>
        <taxon>Methanomada group</taxon>
        <taxon>Methanopyri</taxon>
        <taxon>Methanopyrales</taxon>
        <taxon>Methanopyraceae</taxon>
        <taxon>Methanopyrus</taxon>
    </lineage>
</organism>